<dbReference type="SUPFAM" id="SSF53850">
    <property type="entry name" value="Periplasmic binding protein-like II"/>
    <property type="match status" value="1"/>
</dbReference>
<dbReference type="GO" id="GO:1904680">
    <property type="term" value="F:peptide transmembrane transporter activity"/>
    <property type="evidence" value="ECO:0007669"/>
    <property type="project" value="TreeGrafter"/>
</dbReference>
<dbReference type="PANTHER" id="PTHR30290">
    <property type="entry name" value="PERIPLASMIC BINDING COMPONENT OF ABC TRANSPORTER"/>
    <property type="match status" value="1"/>
</dbReference>
<dbReference type="PIRSF" id="PIRSF002741">
    <property type="entry name" value="MppA"/>
    <property type="match status" value="1"/>
</dbReference>
<dbReference type="Gene3D" id="3.40.190.10">
    <property type="entry name" value="Periplasmic binding protein-like II"/>
    <property type="match status" value="1"/>
</dbReference>
<accession>A0AA45C4M7</accession>
<feature type="domain" description="Solute-binding protein family 5" evidence="1">
    <location>
        <begin position="98"/>
        <end position="523"/>
    </location>
</feature>
<proteinExistence type="predicted"/>
<keyword evidence="3" id="KW-1185">Reference proteome</keyword>
<dbReference type="GO" id="GO:0042597">
    <property type="term" value="C:periplasmic space"/>
    <property type="evidence" value="ECO:0007669"/>
    <property type="project" value="UniProtKB-ARBA"/>
</dbReference>
<evidence type="ECO:0000313" key="2">
    <source>
        <dbReference type="EMBL" id="PWJ86894.1"/>
    </source>
</evidence>
<name>A0AA45C4M7_9BACT</name>
<evidence type="ECO:0000259" key="1">
    <source>
        <dbReference type="Pfam" id="PF00496"/>
    </source>
</evidence>
<dbReference type="AlphaFoldDB" id="A0AA45C4M7"/>
<protein>
    <submittedName>
        <fullName evidence="2">Peptide/nickel transport system substrate-binding protein</fullName>
    </submittedName>
</protein>
<dbReference type="CDD" id="cd08500">
    <property type="entry name" value="PBP2_NikA_DppA_OppA_like_4"/>
    <property type="match status" value="1"/>
</dbReference>
<dbReference type="Proteomes" id="UP000245921">
    <property type="component" value="Unassembled WGS sequence"/>
</dbReference>
<organism evidence="2 3">
    <name type="scientific">Oceanotoga teriensis</name>
    <dbReference type="NCBI Taxonomy" id="515440"/>
    <lineage>
        <taxon>Bacteria</taxon>
        <taxon>Thermotogati</taxon>
        <taxon>Thermotogota</taxon>
        <taxon>Thermotogae</taxon>
        <taxon>Petrotogales</taxon>
        <taxon>Petrotogaceae</taxon>
        <taxon>Oceanotoga</taxon>
    </lineage>
</organism>
<dbReference type="GO" id="GO:0043190">
    <property type="term" value="C:ATP-binding cassette (ABC) transporter complex"/>
    <property type="evidence" value="ECO:0007669"/>
    <property type="project" value="InterPro"/>
</dbReference>
<dbReference type="GO" id="GO:0015833">
    <property type="term" value="P:peptide transport"/>
    <property type="evidence" value="ECO:0007669"/>
    <property type="project" value="TreeGrafter"/>
</dbReference>
<dbReference type="InterPro" id="IPR000914">
    <property type="entry name" value="SBP_5_dom"/>
</dbReference>
<dbReference type="InterPro" id="IPR030678">
    <property type="entry name" value="Peptide/Ni-bd"/>
</dbReference>
<dbReference type="RefSeq" id="WP_109606496.1">
    <property type="nucleotide sequence ID" value="NZ_QGGI01000028.1"/>
</dbReference>
<dbReference type="EMBL" id="QGGI01000028">
    <property type="protein sequence ID" value="PWJ86894.1"/>
    <property type="molecule type" value="Genomic_DNA"/>
</dbReference>
<comment type="caution">
    <text evidence="2">The sequence shown here is derived from an EMBL/GenBank/DDBJ whole genome shotgun (WGS) entry which is preliminary data.</text>
</comment>
<dbReference type="PANTHER" id="PTHR30290:SF62">
    <property type="entry name" value="OLIGOPEPTIDE ABC TRANSPORTER, PERIPLASMIC OLIGOPEPTIDE-BINDING PROTEIN"/>
    <property type="match status" value="1"/>
</dbReference>
<gene>
    <name evidence="2" type="ORF">C7380_1288</name>
</gene>
<sequence>MFKRTHKIFLSCFIFVLMSAFVFGYNEAPMLKERVAKGELPSVEERLPDSPKVIKVREKIGKYGGTLNLSKGNEMRALLVEYALESYPNPVFDEKLVEGNIIRSWKVLDEGRKFRFTLREGLKWSDGYPVTTEDVRFTFEDIYSNKNVQQIYPSWLMNSGKRANLNIVDDYTFEISFVNPYGLFLLQLQSIARGSYHMLINPSHYLKQFHASYATEEELEPFLEKEKLTQDRWGELFTRKWQSTPWNQRKDVGYPVLDPFVVVEKPSDNVVIFERNPYYHKVDEEGNQLPYIDRVRYEEINNQEMMNMKIMSGELDFTINTALGDLALYKENEDNGNYNTLLVPIKSINTNACYFPNLTLEDEVWREVMRNPKFRHALSLAIDRDEINELVYYGFGNPTQASDAPGSPFVEPWYRDSYVEYNPEKANEILDSIGLDKRDNDGWRIGPDGNAFTINIEFFEVNENLVPATELVVSYWQAIGIKTNMKVIDGGLWYQRQGANTTTMSVWHEDASRPGSPFFFYVPYENINWGPDWRAWFNSEGTEGEEPPLEVKKLFKLYEDFLATISNEERIELGKEILKSQAENLWVIGTVNNIPIPVIVKKNLKNVVGGMDPQWGPSMAEQYYFE</sequence>
<evidence type="ECO:0000313" key="3">
    <source>
        <dbReference type="Proteomes" id="UP000245921"/>
    </source>
</evidence>
<dbReference type="Pfam" id="PF00496">
    <property type="entry name" value="SBP_bac_5"/>
    <property type="match status" value="1"/>
</dbReference>
<reference evidence="2 3" key="1">
    <citation type="submission" date="2018-05" db="EMBL/GenBank/DDBJ databases">
        <title>Genomic Encyclopedia of Type Strains, Phase IV (KMG-IV): sequencing the most valuable type-strain genomes for metagenomic binning, comparative biology and taxonomic classification.</title>
        <authorList>
            <person name="Goeker M."/>
        </authorList>
    </citation>
    <scope>NUCLEOTIDE SEQUENCE [LARGE SCALE GENOMIC DNA]</scope>
    <source>
        <strain evidence="2 3">DSM 24906</strain>
    </source>
</reference>
<dbReference type="InterPro" id="IPR039424">
    <property type="entry name" value="SBP_5"/>
</dbReference>
<dbReference type="Gene3D" id="3.10.105.10">
    <property type="entry name" value="Dipeptide-binding Protein, Domain 3"/>
    <property type="match status" value="1"/>
</dbReference>